<dbReference type="InterPro" id="IPR036868">
    <property type="entry name" value="TusA-like_sf"/>
</dbReference>
<dbReference type="CDD" id="cd00291">
    <property type="entry name" value="SirA_YedF_YeeD"/>
    <property type="match status" value="1"/>
</dbReference>
<dbReference type="Proteomes" id="UP001519309">
    <property type="component" value="Unassembled WGS sequence"/>
</dbReference>
<dbReference type="PANTHER" id="PTHR11601:SF34">
    <property type="entry name" value="CYSTEINE DESULFURASE"/>
    <property type="match status" value="1"/>
</dbReference>
<dbReference type="GO" id="GO:0031071">
    <property type="term" value="F:cysteine desulfurase activity"/>
    <property type="evidence" value="ECO:0007669"/>
    <property type="project" value="UniProtKB-EC"/>
</dbReference>
<evidence type="ECO:0000256" key="8">
    <source>
        <dbReference type="ARBA" id="ARBA00050776"/>
    </source>
</evidence>
<evidence type="ECO:0000256" key="1">
    <source>
        <dbReference type="ARBA" id="ARBA00001933"/>
    </source>
</evidence>
<dbReference type="Gene3D" id="3.30.110.40">
    <property type="entry name" value="TusA-like domain"/>
    <property type="match status" value="1"/>
</dbReference>
<evidence type="ECO:0000256" key="5">
    <source>
        <dbReference type="ARBA" id="ARBA00022898"/>
    </source>
</evidence>
<evidence type="ECO:0000313" key="11">
    <source>
        <dbReference type="Proteomes" id="UP001519309"/>
    </source>
</evidence>
<proteinExistence type="inferred from homology"/>
<comment type="caution">
    <text evidence="10">The sequence shown here is derived from an EMBL/GenBank/DDBJ whole genome shotgun (WGS) entry which is preliminary data.</text>
</comment>
<keyword evidence="4" id="KW-0479">Metal-binding</keyword>
<dbReference type="InterPro" id="IPR015422">
    <property type="entry name" value="PyrdxlP-dep_Trfase_small"/>
</dbReference>
<evidence type="ECO:0000313" key="10">
    <source>
        <dbReference type="EMBL" id="MBP2048886.1"/>
    </source>
</evidence>
<evidence type="ECO:0000256" key="2">
    <source>
        <dbReference type="ARBA" id="ARBA00006490"/>
    </source>
</evidence>
<dbReference type="InterPro" id="IPR016454">
    <property type="entry name" value="Cysteine_dSase"/>
</dbReference>
<dbReference type="PIRSF" id="PIRSF005572">
    <property type="entry name" value="NifS"/>
    <property type="match status" value="1"/>
</dbReference>
<evidence type="ECO:0000256" key="6">
    <source>
        <dbReference type="ARBA" id="ARBA00023004"/>
    </source>
</evidence>
<dbReference type="Gene3D" id="3.90.1150.10">
    <property type="entry name" value="Aspartate Aminotransferase, domain 1"/>
    <property type="match status" value="1"/>
</dbReference>
<evidence type="ECO:0000256" key="7">
    <source>
        <dbReference type="ARBA" id="ARBA00023014"/>
    </source>
</evidence>
<organism evidence="10 11">
    <name type="scientific">Streptomyces griseochromogenes</name>
    <dbReference type="NCBI Taxonomy" id="68214"/>
    <lineage>
        <taxon>Bacteria</taxon>
        <taxon>Bacillati</taxon>
        <taxon>Actinomycetota</taxon>
        <taxon>Actinomycetes</taxon>
        <taxon>Kitasatosporales</taxon>
        <taxon>Streptomycetaceae</taxon>
        <taxon>Streptomyces</taxon>
    </lineage>
</organism>
<keyword evidence="7" id="KW-0411">Iron-sulfur</keyword>
<dbReference type="InterPro" id="IPR015421">
    <property type="entry name" value="PyrdxlP-dep_Trfase_major"/>
</dbReference>
<reference evidence="10 11" key="1">
    <citation type="submission" date="2021-03" db="EMBL/GenBank/DDBJ databases">
        <title>Genomic Encyclopedia of Type Strains, Phase IV (KMG-IV): sequencing the most valuable type-strain genomes for metagenomic binning, comparative biology and taxonomic classification.</title>
        <authorList>
            <person name="Goeker M."/>
        </authorList>
    </citation>
    <scope>NUCLEOTIDE SEQUENCE [LARGE SCALE GENOMIC DNA]</scope>
    <source>
        <strain evidence="10 11">DSM 40499</strain>
    </source>
</reference>
<protein>
    <submittedName>
        <fullName evidence="10">Cysteine desulfurase</fullName>
        <ecNumber evidence="10">2.8.1.7</ecNumber>
    </submittedName>
</protein>
<dbReference type="InterPro" id="IPR000192">
    <property type="entry name" value="Aminotrans_V_dom"/>
</dbReference>
<feature type="domain" description="UPF0033" evidence="9">
    <location>
        <begin position="389"/>
        <end position="413"/>
    </location>
</feature>
<dbReference type="InterPro" id="IPR001455">
    <property type="entry name" value="TusA-like"/>
</dbReference>
<dbReference type="SUPFAM" id="SSF53383">
    <property type="entry name" value="PLP-dependent transferases"/>
    <property type="match status" value="1"/>
</dbReference>
<keyword evidence="5" id="KW-0663">Pyridoxal phosphate</keyword>
<keyword evidence="3 10" id="KW-0808">Transferase</keyword>
<dbReference type="Pfam" id="PF00266">
    <property type="entry name" value="Aminotran_5"/>
    <property type="match status" value="1"/>
</dbReference>
<name>A0ABS4LNU2_9ACTN</name>
<comment type="similarity">
    <text evidence="2">Belongs to the class-V pyridoxal-phosphate-dependent aminotransferase family. NifS/IscS subfamily.</text>
</comment>
<gene>
    <name evidence="10" type="ORF">J2Z21_001811</name>
</gene>
<dbReference type="PANTHER" id="PTHR11601">
    <property type="entry name" value="CYSTEINE DESULFURYLASE FAMILY MEMBER"/>
    <property type="match status" value="1"/>
</dbReference>
<accession>A0ABS4LNU2</accession>
<dbReference type="SUPFAM" id="SSF64307">
    <property type="entry name" value="SirA-like"/>
    <property type="match status" value="1"/>
</dbReference>
<keyword evidence="6" id="KW-0408">Iron</keyword>
<dbReference type="Pfam" id="PF01206">
    <property type="entry name" value="TusA"/>
    <property type="match status" value="1"/>
</dbReference>
<comment type="catalytic activity">
    <reaction evidence="8">
        <text>(sulfur carrier)-H + L-cysteine = (sulfur carrier)-SH + L-alanine</text>
        <dbReference type="Rhea" id="RHEA:43892"/>
        <dbReference type="Rhea" id="RHEA-COMP:14737"/>
        <dbReference type="Rhea" id="RHEA-COMP:14739"/>
        <dbReference type="ChEBI" id="CHEBI:29917"/>
        <dbReference type="ChEBI" id="CHEBI:35235"/>
        <dbReference type="ChEBI" id="CHEBI:57972"/>
        <dbReference type="ChEBI" id="CHEBI:64428"/>
        <dbReference type="EC" id="2.8.1.7"/>
    </reaction>
</comment>
<evidence type="ECO:0000256" key="4">
    <source>
        <dbReference type="ARBA" id="ARBA00022723"/>
    </source>
</evidence>
<dbReference type="EC" id="2.8.1.7" evidence="10"/>
<dbReference type="RefSeq" id="WP_079147185.1">
    <property type="nucleotide sequence ID" value="NZ_CP016279.1"/>
</dbReference>
<dbReference type="EMBL" id="JAGGLP010000003">
    <property type="protein sequence ID" value="MBP2048886.1"/>
    <property type="molecule type" value="Genomic_DNA"/>
</dbReference>
<sequence>MSYFDAASSAPLHPVARQALLASLDDGWADPARLYREGRKARMLLDAAREAVAEAVGCRADEVAFTSSGTRAVHTGIAGALAGRRRVGRHLIVSAVEHSSVLHSAEAFEAGGGTVSTVAVDRAGAVDPSACAAALRQDTALVCLQSANHEVGTVQPVAEVGEVCRAAGVPLFVDAAQSLGWGPVEGDWSLLAASAHKWGGPSGVGLLVVRKGVRFVAQGPVDERESGRAPGFENLPAIVAAVASLRAVRAEAAQEAVRLRELTERIRARVPEVVPDVEVVGAPERRLPGIVTFSCLYVDGEALLHELDREGFSVSSGSSCTSSTLTPSHVLKAMGVLSEGNVRVSLPPGTAEEDVERFLGVLPGVVAGVREKLGAPAPETAVRAEELVVDSLGKRCPIPVIELAKVIGDVPVGGTVRVLSDDEAARLDIPAWCEMRGQEYVGEEPAERGTAYLVRRLS</sequence>
<comment type="cofactor">
    <cofactor evidence="1">
        <name>pyridoxal 5'-phosphate</name>
        <dbReference type="ChEBI" id="CHEBI:597326"/>
    </cofactor>
</comment>
<keyword evidence="11" id="KW-1185">Reference proteome</keyword>
<evidence type="ECO:0000256" key="3">
    <source>
        <dbReference type="ARBA" id="ARBA00022679"/>
    </source>
</evidence>
<dbReference type="PROSITE" id="PS01148">
    <property type="entry name" value="UPF0033"/>
    <property type="match status" value="1"/>
</dbReference>
<evidence type="ECO:0000259" key="9">
    <source>
        <dbReference type="PROSITE" id="PS01148"/>
    </source>
</evidence>
<dbReference type="InterPro" id="IPR015424">
    <property type="entry name" value="PyrdxlP-dep_Trfase"/>
</dbReference>
<dbReference type="Gene3D" id="3.40.640.10">
    <property type="entry name" value="Type I PLP-dependent aspartate aminotransferase-like (Major domain)"/>
    <property type="match status" value="1"/>
</dbReference>